<dbReference type="InterPro" id="IPR008441">
    <property type="entry name" value="AfumC-like_glycosyl_Trfase"/>
</dbReference>
<gene>
    <name evidence="1" type="ORF">F130042H8_31360</name>
</gene>
<evidence type="ECO:0000313" key="2">
    <source>
        <dbReference type="Proteomes" id="UP001600894"/>
    </source>
</evidence>
<sequence length="337" mass="39681">MSIKHRNLKRILHRVKEELGSTIEVARVLNIQSAFATFRGKVDIQIMVHNGHIEYPWIKKHLLKKHEILNAYFAKTCTGITNEVIQAINIPKQNENYKDCIWICWWQGLENAPEVVKRCVESIRIHAGEHKVVIITDRNYLDFVKFPEWIEEKYHKGIITKTHLSDLLRITLLAQYGGVWLDSTFYCSSNLESCFNSGIWSIKRPDYRHVSVACGEFANYSFGCTSEYRKVFAILREYLLDYWKNFDYMIDYLFLDYLIVLARRQNNYVNKAFSEIAPNNKNCDELLKKLDREYDSEEWEKLKDGTGLFKLTWKMEYPVLVNGEKTFYGKLISGELA</sequence>
<dbReference type="Gene3D" id="3.90.550.20">
    <property type="match status" value="1"/>
</dbReference>
<keyword evidence="2" id="KW-1185">Reference proteome</keyword>
<protein>
    <submittedName>
        <fullName evidence="1">Capsular polysaccharide synthesis protein</fullName>
    </submittedName>
</protein>
<dbReference type="SUPFAM" id="SSF53448">
    <property type="entry name" value="Nucleotide-diphospho-sugar transferases"/>
    <property type="match status" value="1"/>
</dbReference>
<dbReference type="EMBL" id="BAABXL010000001">
    <property type="protein sequence ID" value="GAA6270076.1"/>
    <property type="molecule type" value="Genomic_DNA"/>
</dbReference>
<evidence type="ECO:0000313" key="1">
    <source>
        <dbReference type="EMBL" id="GAA6270076.1"/>
    </source>
</evidence>
<dbReference type="RefSeq" id="WP_390470750.1">
    <property type="nucleotide sequence ID" value="NZ_BAABXL010000001.1"/>
</dbReference>
<organism evidence="1 2">
    <name type="scientific">Enterocloster alcoholdehydrogenati</name>
    <dbReference type="NCBI Taxonomy" id="2547410"/>
    <lineage>
        <taxon>Bacteria</taxon>
        <taxon>Bacillati</taxon>
        <taxon>Bacillota</taxon>
        <taxon>Clostridia</taxon>
        <taxon>Lachnospirales</taxon>
        <taxon>Lachnospiraceae</taxon>
        <taxon>Enterocloster</taxon>
    </lineage>
</organism>
<accession>A0ABQ0B1E6</accession>
<comment type="caution">
    <text evidence="1">The sequence shown here is derived from an EMBL/GenBank/DDBJ whole genome shotgun (WGS) entry which is preliminary data.</text>
</comment>
<dbReference type="InterPro" id="IPR029044">
    <property type="entry name" value="Nucleotide-diphossugar_trans"/>
</dbReference>
<dbReference type="Proteomes" id="UP001600894">
    <property type="component" value="Unassembled WGS sequence"/>
</dbReference>
<proteinExistence type="predicted"/>
<reference evidence="1 2" key="1">
    <citation type="submission" date="2024-04" db="EMBL/GenBank/DDBJ databases">
        <title>Defined microbial consortia suppress multidrug-resistant proinflammatory Enterobacteriaceae via ecological control.</title>
        <authorList>
            <person name="Furuichi M."/>
            <person name="Kawaguchi T."/>
            <person name="Pust M."/>
            <person name="Yasuma K."/>
            <person name="Plichta D."/>
            <person name="Hasegawa N."/>
            <person name="Ohya T."/>
            <person name="Bhattarai S."/>
            <person name="Sasajima S."/>
            <person name="Aoto Y."/>
            <person name="Tuganbaev T."/>
            <person name="Yaginuma M."/>
            <person name="Ueda M."/>
            <person name="Okahashi N."/>
            <person name="Amafuji K."/>
            <person name="Kiridooshi Y."/>
            <person name="Sugita K."/>
            <person name="Strazar M."/>
            <person name="Skelly A."/>
            <person name="Suda W."/>
            <person name="Hattori M."/>
            <person name="Nakamoto N."/>
            <person name="Caballero S."/>
            <person name="Norman J."/>
            <person name="Olle B."/>
            <person name="Tanoue T."/>
            <person name="Arita M."/>
            <person name="Bucci V."/>
            <person name="Atarashi K."/>
            <person name="Xavier R."/>
            <person name="Honda K."/>
        </authorList>
    </citation>
    <scope>NUCLEOTIDE SEQUENCE [LARGE SCALE GENOMIC DNA]</scope>
    <source>
        <strain evidence="2">f13</strain>
    </source>
</reference>
<name>A0ABQ0B1E6_9FIRM</name>
<dbReference type="Pfam" id="PF05704">
    <property type="entry name" value="Caps_synth"/>
    <property type="match status" value="1"/>
</dbReference>